<dbReference type="PROSITE" id="PS00175">
    <property type="entry name" value="PG_MUTASE"/>
    <property type="match status" value="1"/>
</dbReference>
<feature type="region of interest" description="Disordered" evidence="5">
    <location>
        <begin position="187"/>
        <end position="212"/>
    </location>
</feature>
<dbReference type="GO" id="GO:0016791">
    <property type="term" value="F:phosphatase activity"/>
    <property type="evidence" value="ECO:0007669"/>
    <property type="project" value="TreeGrafter"/>
</dbReference>
<dbReference type="AlphaFoldDB" id="A0A175RWP9"/>
<dbReference type="OrthoDB" id="4697614at2"/>
<name>A0A175RWP9_9MICO</name>
<feature type="binding site" evidence="4">
    <location>
        <begin position="84"/>
        <end position="87"/>
    </location>
    <ligand>
        <name>substrate</name>
    </ligand>
</feature>
<dbReference type="CDD" id="cd07067">
    <property type="entry name" value="HP_PGM_like"/>
    <property type="match status" value="1"/>
</dbReference>
<dbReference type="PANTHER" id="PTHR48100">
    <property type="entry name" value="BROAD-SPECIFICITY PHOSPHATASE YOR283W-RELATED"/>
    <property type="match status" value="1"/>
</dbReference>
<dbReference type="InterPro" id="IPR013078">
    <property type="entry name" value="His_Pase_superF_clade-1"/>
</dbReference>
<feature type="active site" description="Tele-phosphohistidine intermediate" evidence="3">
    <location>
        <position position="10"/>
    </location>
</feature>
<dbReference type="EMBL" id="LDQC01000035">
    <property type="protein sequence ID" value="KTR08160.1"/>
    <property type="molecule type" value="Genomic_DNA"/>
</dbReference>
<dbReference type="Gene3D" id="3.40.50.1240">
    <property type="entry name" value="Phosphoglycerate mutase-like"/>
    <property type="match status" value="1"/>
</dbReference>
<protein>
    <submittedName>
        <fullName evidence="6">Phosphoglycerate mutase</fullName>
    </submittedName>
</protein>
<dbReference type="RefSeq" id="WP_058725292.1">
    <property type="nucleotide sequence ID" value="NZ_LDQC01000035.1"/>
</dbReference>
<evidence type="ECO:0000256" key="5">
    <source>
        <dbReference type="SAM" id="MobiDB-lite"/>
    </source>
</evidence>
<evidence type="ECO:0000256" key="2">
    <source>
        <dbReference type="ARBA" id="ARBA00023235"/>
    </source>
</evidence>
<feature type="binding site" evidence="4">
    <location>
        <begin position="9"/>
        <end position="16"/>
    </location>
    <ligand>
        <name>substrate</name>
    </ligand>
</feature>
<dbReference type="InterPro" id="IPR029033">
    <property type="entry name" value="His_PPase_superfam"/>
</dbReference>
<dbReference type="InterPro" id="IPR050275">
    <property type="entry name" value="PGM_Phosphatase"/>
</dbReference>
<proteinExistence type="predicted"/>
<dbReference type="PATRIC" id="fig|33881.3.peg.1575"/>
<dbReference type="SUPFAM" id="SSF53254">
    <property type="entry name" value="Phosphoglycerate mutase-like"/>
    <property type="match status" value="1"/>
</dbReference>
<evidence type="ECO:0000256" key="3">
    <source>
        <dbReference type="PIRSR" id="PIRSR613078-1"/>
    </source>
</evidence>
<dbReference type="GO" id="GO:0005737">
    <property type="term" value="C:cytoplasm"/>
    <property type="evidence" value="ECO:0007669"/>
    <property type="project" value="TreeGrafter"/>
</dbReference>
<keyword evidence="2" id="KW-0413">Isomerase</keyword>
<reference evidence="6 7" key="1">
    <citation type="journal article" date="2016" name="Front. Microbiol.">
        <title>Genomic Resource of Rice Seed Associated Bacteria.</title>
        <authorList>
            <person name="Midha S."/>
            <person name="Bansal K."/>
            <person name="Sharma S."/>
            <person name="Kumar N."/>
            <person name="Patil P.P."/>
            <person name="Chaudhry V."/>
            <person name="Patil P.B."/>
        </authorList>
    </citation>
    <scope>NUCLEOTIDE SEQUENCE [LARGE SCALE GENOMIC DNA]</scope>
    <source>
        <strain evidence="6 7">NS184</strain>
    </source>
</reference>
<evidence type="ECO:0000256" key="1">
    <source>
        <dbReference type="ARBA" id="ARBA00023152"/>
    </source>
</evidence>
<keyword evidence="1" id="KW-0324">Glycolysis</keyword>
<sequence length="212" mass="23096">MTTHLSLVRHGETDWNKQRRIQGSTDIPLNDVGRAQAADAAELLARRAFDAVVASPLSRARETGSIIASRLGLAVPDTYPGLAERSYGDAEGLTDVEIRARWPYDDVPGRESRSALLARVTEQLGEIAIRYDGASVVVATHGAVIRSVVNAAAPGTADRHSTPIRNGSIHSFRWDPERFHAELVRFDDPIDDESDGPGGSAFEYQNPLERRG</sequence>
<dbReference type="STRING" id="33881.NS184_06375"/>
<dbReference type="Pfam" id="PF00300">
    <property type="entry name" value="His_Phos_1"/>
    <property type="match status" value="1"/>
</dbReference>
<feature type="active site" description="Proton donor/acceptor" evidence="3">
    <location>
        <position position="84"/>
    </location>
</feature>
<dbReference type="InterPro" id="IPR001345">
    <property type="entry name" value="PG/BPGM_mutase_AS"/>
</dbReference>
<gene>
    <name evidence="6" type="ORF">NS184_06375</name>
</gene>
<evidence type="ECO:0000256" key="4">
    <source>
        <dbReference type="PIRSR" id="PIRSR613078-2"/>
    </source>
</evidence>
<evidence type="ECO:0000313" key="7">
    <source>
        <dbReference type="Proteomes" id="UP000078252"/>
    </source>
</evidence>
<feature type="binding site" evidence="4">
    <location>
        <position position="59"/>
    </location>
    <ligand>
        <name>substrate</name>
    </ligand>
</feature>
<organism evidence="6 7">
    <name type="scientific">Curtobacterium luteum</name>
    <dbReference type="NCBI Taxonomy" id="33881"/>
    <lineage>
        <taxon>Bacteria</taxon>
        <taxon>Bacillati</taxon>
        <taxon>Actinomycetota</taxon>
        <taxon>Actinomycetes</taxon>
        <taxon>Micrococcales</taxon>
        <taxon>Microbacteriaceae</taxon>
        <taxon>Curtobacterium</taxon>
    </lineage>
</organism>
<comment type="caution">
    <text evidence="6">The sequence shown here is derived from an EMBL/GenBank/DDBJ whole genome shotgun (WGS) entry which is preliminary data.</text>
</comment>
<dbReference type="PANTHER" id="PTHR48100:SF1">
    <property type="entry name" value="HISTIDINE PHOSPHATASE FAMILY PROTEIN-RELATED"/>
    <property type="match status" value="1"/>
</dbReference>
<dbReference type="SMART" id="SM00855">
    <property type="entry name" value="PGAM"/>
    <property type="match status" value="1"/>
</dbReference>
<dbReference type="Proteomes" id="UP000078252">
    <property type="component" value="Unassembled WGS sequence"/>
</dbReference>
<evidence type="ECO:0000313" key="6">
    <source>
        <dbReference type="EMBL" id="KTR08160.1"/>
    </source>
</evidence>
<accession>A0A175RWP9</accession>